<reference evidence="2 3" key="1">
    <citation type="journal article" date="2011" name="J. Gen. Appl. Microbiol.">
        <title>Draft genome sequencing of the enigmatic basidiomycete Mixia osmundae.</title>
        <authorList>
            <person name="Nishida H."/>
            <person name="Nagatsuka Y."/>
            <person name="Sugiyama J."/>
        </authorList>
    </citation>
    <scope>NUCLEOTIDE SEQUENCE [LARGE SCALE GENOMIC DNA]</scope>
    <source>
        <strain evidence="3">CBS 9802 / IAM 14324 / JCM 22182 / KY 12970</strain>
    </source>
</reference>
<dbReference type="AlphaFoldDB" id="G7E9L9"/>
<feature type="region of interest" description="Disordered" evidence="1">
    <location>
        <begin position="34"/>
        <end position="55"/>
    </location>
</feature>
<dbReference type="InParanoid" id="G7E9L9"/>
<comment type="caution">
    <text evidence="2">The sequence shown here is derived from an EMBL/GenBank/DDBJ whole genome shotgun (WGS) entry which is preliminary data.</text>
</comment>
<dbReference type="Gene3D" id="3.10.450.240">
    <property type="match status" value="1"/>
</dbReference>
<evidence type="ECO:0000256" key="1">
    <source>
        <dbReference type="SAM" id="MobiDB-lite"/>
    </source>
</evidence>
<dbReference type="Proteomes" id="UP000009131">
    <property type="component" value="Unassembled WGS sequence"/>
</dbReference>
<dbReference type="HOGENOM" id="CLU_880240_0_0_1"/>
<accession>G7E9L9</accession>
<keyword evidence="3" id="KW-1185">Reference proteome</keyword>
<evidence type="ECO:0000313" key="2">
    <source>
        <dbReference type="EMBL" id="GAA99338.1"/>
    </source>
</evidence>
<name>G7E9L9_MIXOS</name>
<organism evidence="2 3">
    <name type="scientific">Mixia osmundae (strain CBS 9802 / IAM 14324 / JCM 22182 / KY 12970)</name>
    <dbReference type="NCBI Taxonomy" id="764103"/>
    <lineage>
        <taxon>Eukaryota</taxon>
        <taxon>Fungi</taxon>
        <taxon>Dikarya</taxon>
        <taxon>Basidiomycota</taxon>
        <taxon>Pucciniomycotina</taxon>
        <taxon>Mixiomycetes</taxon>
        <taxon>Mixiales</taxon>
        <taxon>Mixiaceae</taxon>
        <taxon>Mixia</taxon>
    </lineage>
</organism>
<sequence length="316" mass="34907">MSRQAICGSMSLRRIAIEALRTDSAVAATRQPLQKRFRSSRAPTIGSPAGKSSVPAAQQIQDSFNAYQSRMAEQLEEGRINATLRKIAEPVFCFPSEPGKPYVPPARMSFRKPEGLSMTDYAKTLFTDIAAKAMSFQAKRTAKSILGKAWKTELETAASELYILMSQALASGQLESLTGRVTRDFHDRLTRQITQLNTRTHPYRWEQIGSPTVKIIAVENTTNPDFSDPNNYLSETAIRVALRITCEQRLVPLAGSPALPSSVQTFTKAETNLLALRSIAIPGTRWKLSGYAVERPALRDDELADNLAKMSALTTR</sequence>
<protein>
    <recommendedName>
        <fullName evidence="4">Tim44-like domain-containing protein</fullName>
    </recommendedName>
</protein>
<evidence type="ECO:0000313" key="3">
    <source>
        <dbReference type="Proteomes" id="UP000009131"/>
    </source>
</evidence>
<dbReference type="RefSeq" id="XP_014568576.1">
    <property type="nucleotide sequence ID" value="XM_014713090.1"/>
</dbReference>
<gene>
    <name evidence="2" type="primary">Mo06033</name>
    <name evidence="2" type="ORF">E5Q_06033</name>
</gene>
<reference evidence="2 3" key="2">
    <citation type="journal article" date="2012" name="Open Biol.">
        <title>Characteristics of nucleosomes and linker DNA regions on the genome of the basidiomycete Mixia osmundae revealed by mono- and dinucleosome mapping.</title>
        <authorList>
            <person name="Nishida H."/>
            <person name="Kondo S."/>
            <person name="Matsumoto T."/>
            <person name="Suzuki Y."/>
            <person name="Yoshikawa H."/>
            <person name="Taylor T.D."/>
            <person name="Sugiyama J."/>
        </authorList>
    </citation>
    <scope>NUCLEOTIDE SEQUENCE [LARGE SCALE GENOMIC DNA]</scope>
    <source>
        <strain evidence="3">CBS 9802 / IAM 14324 / JCM 22182 / KY 12970</strain>
    </source>
</reference>
<evidence type="ECO:0008006" key="4">
    <source>
        <dbReference type="Google" id="ProtNLM"/>
    </source>
</evidence>
<dbReference type="EMBL" id="BABT02000220">
    <property type="protein sequence ID" value="GAA99338.1"/>
    <property type="molecule type" value="Genomic_DNA"/>
</dbReference>
<proteinExistence type="predicted"/>